<dbReference type="GO" id="GO:0005737">
    <property type="term" value="C:cytoplasm"/>
    <property type="evidence" value="ECO:0007669"/>
    <property type="project" value="TreeGrafter"/>
</dbReference>
<dbReference type="OrthoDB" id="407325at2759"/>
<dbReference type="Gene3D" id="3.40.50.150">
    <property type="entry name" value="Vaccinia Virus protein VP39"/>
    <property type="match status" value="1"/>
</dbReference>
<gene>
    <name evidence="2" type="ORF">TAPDE_000136</name>
</gene>
<dbReference type="SUPFAM" id="SSF53335">
    <property type="entry name" value="S-adenosyl-L-methionine-dependent methyltransferases"/>
    <property type="match status" value="1"/>
</dbReference>
<sequence length="264" mass="29269">MLLLQEHGPSKAASPIPSKMSDQRNTQLDHIENDEYDTGDLFGQDDLKQDEVAVIRGLKISVLEKSGLALTLLADHIFSPALVLSELIWENKMNVNDKRVLELGCGTGLVGLVALLHNASYVALTDYDDESILSCPKLNLSQNMAVLPSGRCEVLGHTWGSNTARLIKDGKFDVVVLADILWYTSSHHEILASVSQTLAPDGEVWISSGKYTTYALDFFTSAGEGWVWDPVELQQGYKMPDVHGVPNLDARKDNCLCWRMRRRS</sequence>
<dbReference type="Proteomes" id="UP000013776">
    <property type="component" value="Unassembled WGS sequence"/>
</dbReference>
<evidence type="ECO:0000256" key="1">
    <source>
        <dbReference type="SAM" id="MobiDB-lite"/>
    </source>
</evidence>
<accession>R4X6E0</accession>
<name>R4X6E0_TAPDE</name>
<dbReference type="CDD" id="cd02440">
    <property type="entry name" value="AdoMet_MTases"/>
    <property type="match status" value="1"/>
</dbReference>
<feature type="region of interest" description="Disordered" evidence="1">
    <location>
        <begin position="1"/>
        <end position="24"/>
    </location>
</feature>
<keyword evidence="3" id="KW-1185">Reference proteome</keyword>
<proteinExistence type="predicted"/>
<organism evidence="2 3">
    <name type="scientific">Taphrina deformans (strain PYCC 5710 / ATCC 11124 / CBS 356.35 / IMI 108563 / JCM 9778 / NBRC 8474)</name>
    <name type="common">Peach leaf curl fungus</name>
    <name type="synonym">Lalaria deformans</name>
    <dbReference type="NCBI Taxonomy" id="1097556"/>
    <lineage>
        <taxon>Eukaryota</taxon>
        <taxon>Fungi</taxon>
        <taxon>Dikarya</taxon>
        <taxon>Ascomycota</taxon>
        <taxon>Taphrinomycotina</taxon>
        <taxon>Taphrinomycetes</taxon>
        <taxon>Taphrinales</taxon>
        <taxon>Taphrinaceae</taxon>
        <taxon>Taphrina</taxon>
    </lineage>
</organism>
<dbReference type="InterPro" id="IPR029063">
    <property type="entry name" value="SAM-dependent_MTases_sf"/>
</dbReference>
<dbReference type="VEuPathDB" id="FungiDB:TAPDE_000136"/>
<dbReference type="eggNOG" id="KOG2920">
    <property type="taxonomic scope" value="Eukaryota"/>
</dbReference>
<dbReference type="AlphaFoldDB" id="R4X6E0"/>
<dbReference type="Pfam" id="PF10294">
    <property type="entry name" value="Methyltransf_16"/>
    <property type="match status" value="1"/>
</dbReference>
<evidence type="ECO:0000313" key="2">
    <source>
        <dbReference type="EMBL" id="CCG80610.1"/>
    </source>
</evidence>
<dbReference type="GO" id="GO:0008757">
    <property type="term" value="F:S-adenosylmethionine-dependent methyltransferase activity"/>
    <property type="evidence" value="ECO:0007669"/>
    <property type="project" value="UniProtKB-ARBA"/>
</dbReference>
<reference evidence="2 3" key="1">
    <citation type="journal article" date="2013" name="MBio">
        <title>Genome sequencing of the plant pathogen Taphrina deformans, the causal agent of peach leaf curl.</title>
        <authorList>
            <person name="Cisse O.H."/>
            <person name="Almeida J.M.G.C.F."/>
            <person name="Fonseca A."/>
            <person name="Kumar A.A."/>
            <person name="Salojaervi J."/>
            <person name="Overmyer K."/>
            <person name="Hauser P.M."/>
            <person name="Pagni M."/>
        </authorList>
    </citation>
    <scope>NUCLEOTIDE SEQUENCE [LARGE SCALE GENOMIC DNA]</scope>
    <source>
        <strain evidence="3">PYCC 5710 / ATCC 11124 / CBS 356.35 / IMI 108563 / JCM 9778 / NBRC 8474</strain>
    </source>
</reference>
<protein>
    <submittedName>
        <fullName evidence="2">Nicotinamide n-methyltransferase</fullName>
    </submittedName>
</protein>
<evidence type="ECO:0000313" key="3">
    <source>
        <dbReference type="Proteomes" id="UP000013776"/>
    </source>
</evidence>
<dbReference type="PANTHER" id="PTHR14614">
    <property type="entry name" value="HEPATOCELLULAR CARCINOMA-ASSOCIATED ANTIGEN"/>
    <property type="match status" value="1"/>
</dbReference>
<comment type="caution">
    <text evidence="2">The sequence shown here is derived from an EMBL/GenBank/DDBJ whole genome shotgun (WGS) entry which is preliminary data.</text>
</comment>
<dbReference type="PANTHER" id="PTHR14614:SF10">
    <property type="entry name" value="PROTEIN N-TERMINAL AND LYSINE N-METHYLTRANSFERASE EFM7"/>
    <property type="match status" value="1"/>
</dbReference>
<dbReference type="EMBL" id="CAHR02000003">
    <property type="protein sequence ID" value="CCG80610.1"/>
    <property type="molecule type" value="Genomic_DNA"/>
</dbReference>
<dbReference type="InterPro" id="IPR019410">
    <property type="entry name" value="Methyltransf_16"/>
</dbReference>